<dbReference type="PANTHER" id="PTHR11017:SF559">
    <property type="entry name" value="DISEASE RESISTANCE PROTEIN CHL1"/>
    <property type="match status" value="1"/>
</dbReference>
<organism evidence="6 7">
    <name type="scientific">Abrus precatorius</name>
    <name type="common">Indian licorice</name>
    <name type="synonym">Glycine abrus</name>
    <dbReference type="NCBI Taxonomy" id="3816"/>
    <lineage>
        <taxon>Eukaryota</taxon>
        <taxon>Viridiplantae</taxon>
        <taxon>Streptophyta</taxon>
        <taxon>Embryophyta</taxon>
        <taxon>Tracheophyta</taxon>
        <taxon>Spermatophyta</taxon>
        <taxon>Magnoliopsida</taxon>
        <taxon>eudicotyledons</taxon>
        <taxon>Gunneridae</taxon>
        <taxon>Pentapetalae</taxon>
        <taxon>rosids</taxon>
        <taxon>fabids</taxon>
        <taxon>Fabales</taxon>
        <taxon>Fabaceae</taxon>
        <taxon>Papilionoideae</taxon>
        <taxon>50 kb inversion clade</taxon>
        <taxon>NPAAA clade</taxon>
        <taxon>indigoferoid/millettioid clade</taxon>
        <taxon>Abreae</taxon>
        <taxon>Abrus</taxon>
    </lineage>
</organism>
<dbReference type="InterPro" id="IPR000157">
    <property type="entry name" value="TIR_dom"/>
</dbReference>
<evidence type="ECO:0000256" key="2">
    <source>
        <dbReference type="ARBA" id="ARBA00022737"/>
    </source>
</evidence>
<keyword evidence="1" id="KW-0433">Leucine-rich repeat</keyword>
<evidence type="ECO:0000313" key="6">
    <source>
        <dbReference type="Proteomes" id="UP000694853"/>
    </source>
</evidence>
<dbReference type="Gene3D" id="3.80.10.10">
    <property type="entry name" value="Ribonuclease Inhibitor"/>
    <property type="match status" value="3"/>
</dbReference>
<dbReference type="GeneID" id="113862648"/>
<dbReference type="PRINTS" id="PR00364">
    <property type="entry name" value="DISEASERSIST"/>
</dbReference>
<dbReference type="KEGG" id="aprc:113862648"/>
<feature type="domain" description="TIR" evidence="5">
    <location>
        <begin position="24"/>
        <end position="190"/>
    </location>
</feature>
<dbReference type="InterPro" id="IPR044974">
    <property type="entry name" value="Disease_R_plants"/>
</dbReference>
<protein>
    <submittedName>
        <fullName evidence="7">TMV resistance protein N-like</fullName>
    </submittedName>
</protein>
<keyword evidence="2" id="KW-0677">Repeat</keyword>
<evidence type="ECO:0000259" key="5">
    <source>
        <dbReference type="PROSITE" id="PS50104"/>
    </source>
</evidence>
<dbReference type="RefSeq" id="XP_027351549.1">
    <property type="nucleotide sequence ID" value="XM_027495748.1"/>
</dbReference>
<evidence type="ECO:0000256" key="1">
    <source>
        <dbReference type="ARBA" id="ARBA00022614"/>
    </source>
</evidence>
<reference evidence="7" key="2">
    <citation type="submission" date="2025-08" db="UniProtKB">
        <authorList>
            <consortium name="RefSeq"/>
        </authorList>
    </citation>
    <scope>IDENTIFICATION</scope>
    <source>
        <tissue evidence="7">Young leaves</tissue>
    </source>
</reference>
<evidence type="ECO:0000313" key="7">
    <source>
        <dbReference type="RefSeq" id="XP_027351549.1"/>
    </source>
</evidence>
<dbReference type="Proteomes" id="UP000694853">
    <property type="component" value="Unplaced"/>
</dbReference>
<dbReference type="PROSITE" id="PS50104">
    <property type="entry name" value="TIR"/>
    <property type="match status" value="1"/>
</dbReference>
<dbReference type="Pfam" id="PF00931">
    <property type="entry name" value="NB-ARC"/>
    <property type="match status" value="1"/>
</dbReference>
<dbReference type="InterPro" id="IPR027417">
    <property type="entry name" value="P-loop_NTPase"/>
</dbReference>
<dbReference type="InterPro" id="IPR032675">
    <property type="entry name" value="LRR_dom_sf"/>
</dbReference>
<gene>
    <name evidence="7" type="primary">LOC113862648</name>
</gene>
<dbReference type="Pfam" id="PF23286">
    <property type="entry name" value="LRR_13"/>
    <property type="match status" value="1"/>
</dbReference>
<dbReference type="Pfam" id="PF23282">
    <property type="entry name" value="WHD_ROQ1"/>
    <property type="match status" value="1"/>
</dbReference>
<dbReference type="SMART" id="SM00255">
    <property type="entry name" value="TIR"/>
    <property type="match status" value="1"/>
</dbReference>
<evidence type="ECO:0000256" key="4">
    <source>
        <dbReference type="ARBA" id="ARBA00023027"/>
    </source>
</evidence>
<dbReference type="AlphaFoldDB" id="A0A8B8L9Y2"/>
<dbReference type="Pfam" id="PF01582">
    <property type="entry name" value="TIR"/>
    <property type="match status" value="1"/>
</dbReference>
<dbReference type="InterPro" id="IPR002182">
    <property type="entry name" value="NB-ARC"/>
</dbReference>
<dbReference type="Gene3D" id="3.40.50.300">
    <property type="entry name" value="P-loop containing nucleotide triphosphate hydrolases"/>
    <property type="match status" value="1"/>
</dbReference>
<keyword evidence="4" id="KW-0520">NAD</keyword>
<dbReference type="InterPro" id="IPR042197">
    <property type="entry name" value="Apaf_helical"/>
</dbReference>
<proteinExistence type="predicted"/>
<dbReference type="SUPFAM" id="SSF52058">
    <property type="entry name" value="L domain-like"/>
    <property type="match status" value="1"/>
</dbReference>
<accession>A0A8B8L9Y2</accession>
<dbReference type="GO" id="GO:0006952">
    <property type="term" value="P:defense response"/>
    <property type="evidence" value="ECO:0007669"/>
    <property type="project" value="InterPro"/>
</dbReference>
<keyword evidence="3" id="KW-0611">Plant defense</keyword>
<reference evidence="6" key="1">
    <citation type="journal article" date="2019" name="Toxins">
        <title>Detection of Abrin-Like and Prepropulchellin-Like Toxin Genes and Transcripts Using Whole Genome Sequencing and Full-Length Transcript Sequencing of Abrus precatorius.</title>
        <authorList>
            <person name="Hovde B.T."/>
            <person name="Daligault H.E."/>
            <person name="Hanschen E.R."/>
            <person name="Kunde Y.A."/>
            <person name="Johnson M.B."/>
            <person name="Starkenburg S.R."/>
            <person name="Johnson S.L."/>
        </authorList>
    </citation>
    <scope>NUCLEOTIDE SEQUENCE [LARGE SCALE GENOMIC DNA]</scope>
</reference>
<dbReference type="SUPFAM" id="SSF52200">
    <property type="entry name" value="Toll/Interleukin receptor TIR domain"/>
    <property type="match status" value="1"/>
</dbReference>
<name>A0A8B8L9Y2_ABRPR</name>
<dbReference type="SUPFAM" id="SSF52540">
    <property type="entry name" value="P-loop containing nucleoside triphosphate hydrolases"/>
    <property type="match status" value="1"/>
</dbReference>
<sequence>MASMVSEDSSYSSPSIATLTPRTWNYDVFMSFRGEDTRRGFADHLYASLERKGIKTFKDEKDLERGGVISRELLKAIEESMFAIIILSPNYAFSTWCLDELQKIVECSDNLGLVVVPIFYGVDPSDVRHQRGSFAKAFRKHEENFQQDIAKVEKWKISLRRVTGYSGWDSKDWYEAALVESITQDIHKKLIPKLPSCSTNLVGIALRVEQVKRLIGMGLNDVRFIGIWGTSGIGKTTIARVVYEAIQGDFEVTCFLANVRELCEANGLVHIQNELASHLNLSTSDFCNVYDGKKALRDSLCNKEALLVLDDVSDVSQLECLAGNLDWFGPGSRIIITTRDMHLLRIHEVHNTYKVGCLVQNEALHLFSMKAFKQGQPEERYLDLSKEVVKYTGGLPLALEVLGSYLYGRTIDFWDDALKHIRSYPYLKIEDTLKISYEGLNPPEKNLFLDIACFFKGMNRSILEHCGHCPNRENIDVLIEKSFVTIEKGSDKLEMHDLLQELGKNIVFQESPNDPGKRSRLWSQRDIDHVFTQNKGTEATQGIKLNLIEPHEARWSTKAFTKTSQLKFLNLDDLQLPLGLNCLPSSLEVLEWRGCSLKTLPLTDEKYEFFNIKLSYSKIVKLWHGNKLMEKLKHMDLRFSKNLKLLSNFSGAPNLETLDLEGCTNLSKVHPSLIQHKKLVLLNLKDCKSLKFLPGELEMSSLKELVLTGCSKFELLPNVGKCMKVLSKLSLAGTAIRKLPISLGFLIGLDVLNLKDCKKLVCLPVTIRELKCLKVLDISGCSKLYKFPKGLGEMNCLNELLASGIVIKVNESSFSMNSCYLQRLFDSKPIPIGLRFPPSILNLPSLSVVDLSYCNLSEESIPHDFCLFSSLVFLDLSGNNFVDPPSCIPTLSKLEILKLNHCGKLQRLPELPSSIRALDASNCPSLETSRFNPSSLFSSLARHPPKELLVSRARFDMVIPGCEIPSWVVHQENGRYVSVPRDECAGITLCFLLVSYADPSEECSYLVECSLTACTAKKYSVYISERKLPPMDLPHLYIIFLTHDQFSDQILQDHRFGLTNVSSLSKQMDLNIVRCGACLVDK</sequence>
<keyword evidence="6" id="KW-1185">Reference proteome</keyword>
<dbReference type="Gene3D" id="3.40.50.10140">
    <property type="entry name" value="Toll/interleukin-1 receptor homology (TIR) domain"/>
    <property type="match status" value="1"/>
</dbReference>
<dbReference type="OrthoDB" id="1217440at2759"/>
<dbReference type="Gene3D" id="1.10.8.430">
    <property type="entry name" value="Helical domain of apoptotic protease-activating factors"/>
    <property type="match status" value="1"/>
</dbReference>
<dbReference type="InterPro" id="IPR035897">
    <property type="entry name" value="Toll_tir_struct_dom_sf"/>
</dbReference>
<dbReference type="GO" id="GO:0043531">
    <property type="term" value="F:ADP binding"/>
    <property type="evidence" value="ECO:0007669"/>
    <property type="project" value="InterPro"/>
</dbReference>
<evidence type="ECO:0000256" key="3">
    <source>
        <dbReference type="ARBA" id="ARBA00022821"/>
    </source>
</evidence>
<dbReference type="InterPro" id="IPR058192">
    <property type="entry name" value="WHD_ROQ1-like"/>
</dbReference>
<dbReference type="GO" id="GO:0007165">
    <property type="term" value="P:signal transduction"/>
    <property type="evidence" value="ECO:0007669"/>
    <property type="project" value="InterPro"/>
</dbReference>
<dbReference type="InterPro" id="IPR058546">
    <property type="entry name" value="RPS4B/Roq1-like_LRR"/>
</dbReference>
<dbReference type="PANTHER" id="PTHR11017">
    <property type="entry name" value="LEUCINE-RICH REPEAT-CONTAINING PROTEIN"/>
    <property type="match status" value="1"/>
</dbReference>
<dbReference type="FunFam" id="3.40.50.10140:FF:000007">
    <property type="entry name" value="Disease resistance protein (TIR-NBS-LRR class)"/>
    <property type="match status" value="1"/>
</dbReference>